<feature type="transmembrane region" description="Helical" evidence="1">
    <location>
        <begin position="64"/>
        <end position="88"/>
    </location>
</feature>
<organism evidence="2">
    <name type="scientific">Spirodela intermedia</name>
    <name type="common">Intermediate duckweed</name>
    <dbReference type="NCBI Taxonomy" id="51605"/>
    <lineage>
        <taxon>Eukaryota</taxon>
        <taxon>Viridiplantae</taxon>
        <taxon>Streptophyta</taxon>
        <taxon>Embryophyta</taxon>
        <taxon>Tracheophyta</taxon>
        <taxon>Spermatophyta</taxon>
        <taxon>Magnoliopsida</taxon>
        <taxon>Liliopsida</taxon>
        <taxon>Araceae</taxon>
        <taxon>Lemnoideae</taxon>
        <taxon>Spirodela</taxon>
    </lineage>
</organism>
<keyword evidence="1" id="KW-1133">Transmembrane helix</keyword>
<keyword evidence="2" id="KW-0934">Plastid</keyword>
<evidence type="ECO:0000313" key="2">
    <source>
        <dbReference type="EMBL" id="CAA9893345.1"/>
    </source>
</evidence>
<geneLocation type="chloroplast" evidence="2"/>
<protein>
    <submittedName>
        <fullName evidence="2">Uncharacterized protein</fullName>
    </submittedName>
</protein>
<proteinExistence type="predicted"/>
<keyword evidence="2" id="KW-0150">Chloroplast</keyword>
<keyword evidence="1" id="KW-0472">Membrane</keyword>
<sequence length="232" mass="26749">MLVSTGPKLSTGSPRTLKIQLEFMKIFNFHKVFLTVTQKDLLFFIPISIRINTMIRISNRHKYCIYRITSFLGVICGLLLNTISFKFIKISCTDSSIPTIVEYSCGTFSDFARVIHVPSISSSKARRIAIPMHSLLRIEQQKVSLFCPFEPRSTCRGPRNHPSPYICNCYNGIVETRLNMNNSFWYSTLSLSLFMSWIRTNHYNSSAPTDQSTFFTNFTNRSPYFHIYDSLS</sequence>
<accession>A0A8S0XJF6</accession>
<gene>
    <name evidence="2" type="ORF">SI8410PT_00034</name>
</gene>
<evidence type="ECO:0000256" key="1">
    <source>
        <dbReference type="SAM" id="Phobius"/>
    </source>
</evidence>
<dbReference type="EMBL" id="LR761918">
    <property type="protein sequence ID" value="CAA9893345.1"/>
    <property type="molecule type" value="Genomic_DNA"/>
</dbReference>
<keyword evidence="1" id="KW-0812">Transmembrane</keyword>
<name>A0A8S0XJF6_SPIIN</name>
<reference evidence="2" key="1">
    <citation type="submission" date="2020-02" db="EMBL/GenBank/DDBJ databases">
        <authorList>
            <person name="Scholz U."/>
            <person name="Mascher M."/>
            <person name="Fiebig A."/>
        </authorList>
    </citation>
    <scope>NUCLEOTIDE SEQUENCE</scope>
</reference>
<dbReference type="AlphaFoldDB" id="A0A8S0XJF6"/>